<feature type="signal peptide" evidence="1">
    <location>
        <begin position="1"/>
        <end position="25"/>
    </location>
</feature>
<evidence type="ECO:0000256" key="1">
    <source>
        <dbReference type="SAM" id="SignalP"/>
    </source>
</evidence>
<organism evidence="3 4">
    <name type="scientific">Micromonospora auratinigra</name>
    <dbReference type="NCBI Taxonomy" id="261654"/>
    <lineage>
        <taxon>Bacteria</taxon>
        <taxon>Bacillati</taxon>
        <taxon>Actinomycetota</taxon>
        <taxon>Actinomycetes</taxon>
        <taxon>Micromonosporales</taxon>
        <taxon>Micromonosporaceae</taxon>
        <taxon>Micromonospora</taxon>
    </lineage>
</organism>
<gene>
    <name evidence="3" type="ORF">GA0070611_2347</name>
</gene>
<dbReference type="PROSITE" id="PS51257">
    <property type="entry name" value="PROKAR_LIPOPROTEIN"/>
    <property type="match status" value="1"/>
</dbReference>
<dbReference type="InterPro" id="IPR026004">
    <property type="entry name" value="Septum_form"/>
</dbReference>
<dbReference type="STRING" id="261654.GA0070611_2347"/>
<dbReference type="OrthoDB" id="3381205at2"/>
<feature type="chain" id="PRO_5008382676" evidence="1">
    <location>
        <begin position="26"/>
        <end position="297"/>
    </location>
</feature>
<dbReference type="PATRIC" id="fig|261654.4.peg.2392"/>
<evidence type="ECO:0000313" key="4">
    <source>
        <dbReference type="Proteomes" id="UP000199385"/>
    </source>
</evidence>
<accession>A0A1A8ZI54</accession>
<evidence type="ECO:0000259" key="2">
    <source>
        <dbReference type="Pfam" id="PF13845"/>
    </source>
</evidence>
<dbReference type="AlphaFoldDB" id="A0A1A8ZI54"/>
<dbReference type="Pfam" id="PF13845">
    <property type="entry name" value="Septum_form"/>
    <property type="match status" value="1"/>
</dbReference>
<protein>
    <submittedName>
        <fullName evidence="3">Septum formation</fullName>
    </submittedName>
</protein>
<feature type="domain" description="Septum formation-related" evidence="2">
    <location>
        <begin position="49"/>
        <end position="274"/>
    </location>
</feature>
<sequence length="297" mass="31704">MRRWRRGAALAAAVMMVLSGCGAPAGTDGDLVDDWSLVGEVRQFTPAVGDCHLIGDPTGYLSSYQPVDCGRAHLVETFHVGRFTGASAARPTPPKVGSAALRPAYAECDTRAREFLGGDWHGARLVVQVVPPSPNGWAGGSRWFRCDLFEVSAVETGADNESDWPAQHAGTLRDALKDPASPLAYGCASPHTGGTVQVSCAAPHWIEYAGTWTAPETPFAALAGNENRINAACRTVIAGYVELPVDRLLPYRTGSLYGLPSQAAWARGDRQVRCFLWSYTQLKRSVRGAGPAALPVR</sequence>
<name>A0A1A8ZI54_9ACTN</name>
<dbReference type="RefSeq" id="WP_091662424.1">
    <property type="nucleotide sequence ID" value="NZ_LT594323.1"/>
</dbReference>
<evidence type="ECO:0000313" key="3">
    <source>
        <dbReference type="EMBL" id="SBT43513.1"/>
    </source>
</evidence>
<dbReference type="Proteomes" id="UP000199385">
    <property type="component" value="Chromosome I"/>
</dbReference>
<keyword evidence="4" id="KW-1185">Reference proteome</keyword>
<reference evidence="4" key="1">
    <citation type="submission" date="2016-06" db="EMBL/GenBank/DDBJ databases">
        <authorList>
            <person name="Varghese N."/>
            <person name="Submissions Spin"/>
        </authorList>
    </citation>
    <scope>NUCLEOTIDE SEQUENCE [LARGE SCALE GENOMIC DNA]</scope>
    <source>
        <strain evidence="4">DSM 44815</strain>
    </source>
</reference>
<dbReference type="EMBL" id="LT594323">
    <property type="protein sequence ID" value="SBT43513.1"/>
    <property type="molecule type" value="Genomic_DNA"/>
</dbReference>
<proteinExistence type="predicted"/>
<keyword evidence="1" id="KW-0732">Signal</keyword>